<feature type="transmembrane region" description="Helical" evidence="5">
    <location>
        <begin position="189"/>
        <end position="213"/>
    </location>
</feature>
<dbReference type="Gene3D" id="1.10.287.950">
    <property type="entry name" value="Methyl-accepting chemotaxis protein"/>
    <property type="match status" value="1"/>
</dbReference>
<keyword evidence="5" id="KW-0472">Membrane</keyword>
<feature type="domain" description="HAMP" evidence="7">
    <location>
        <begin position="210"/>
        <end position="263"/>
    </location>
</feature>
<dbReference type="SMART" id="SM00304">
    <property type="entry name" value="HAMP"/>
    <property type="match status" value="2"/>
</dbReference>
<dbReference type="Pfam" id="PF00672">
    <property type="entry name" value="HAMP"/>
    <property type="match status" value="1"/>
</dbReference>
<evidence type="ECO:0000256" key="5">
    <source>
        <dbReference type="SAM" id="Phobius"/>
    </source>
</evidence>
<dbReference type="KEGG" id="rjg:CCGE525_05410"/>
<comment type="similarity">
    <text evidence="3">Belongs to the methyl-accepting chemotaxis (MCP) protein family.</text>
</comment>
<feature type="transmembrane region" description="Helical" evidence="5">
    <location>
        <begin position="12"/>
        <end position="29"/>
    </location>
</feature>
<evidence type="ECO:0000313" key="9">
    <source>
        <dbReference type="Proteomes" id="UP000282195"/>
    </source>
</evidence>
<dbReference type="PROSITE" id="PS50885">
    <property type="entry name" value="HAMP"/>
    <property type="match status" value="2"/>
</dbReference>
<dbReference type="PROSITE" id="PS50111">
    <property type="entry name" value="CHEMOTAXIS_TRANSDUC_2"/>
    <property type="match status" value="1"/>
</dbReference>
<name>A0A387FM09_9HYPH</name>
<gene>
    <name evidence="8" type="ORF">CCGE525_05410</name>
</gene>
<evidence type="ECO:0000256" key="1">
    <source>
        <dbReference type="ARBA" id="ARBA00004370"/>
    </source>
</evidence>
<protein>
    <submittedName>
        <fullName evidence="8">Methyl-accepting chemotaxis protein</fullName>
    </submittedName>
</protein>
<dbReference type="CDD" id="cd06225">
    <property type="entry name" value="HAMP"/>
    <property type="match status" value="1"/>
</dbReference>
<dbReference type="GO" id="GO:0007165">
    <property type="term" value="P:signal transduction"/>
    <property type="evidence" value="ECO:0007669"/>
    <property type="project" value="UniProtKB-KW"/>
</dbReference>
<evidence type="ECO:0000259" key="6">
    <source>
        <dbReference type="PROSITE" id="PS50111"/>
    </source>
</evidence>
<dbReference type="InterPro" id="IPR051310">
    <property type="entry name" value="MCP_chemotaxis"/>
</dbReference>
<dbReference type="Pfam" id="PF12729">
    <property type="entry name" value="4HB_MCP_1"/>
    <property type="match status" value="1"/>
</dbReference>
<dbReference type="InterPro" id="IPR003660">
    <property type="entry name" value="HAMP_dom"/>
</dbReference>
<dbReference type="Gene3D" id="1.10.8.500">
    <property type="entry name" value="HAMP domain in histidine kinase"/>
    <property type="match status" value="1"/>
</dbReference>
<evidence type="ECO:0000256" key="3">
    <source>
        <dbReference type="ARBA" id="ARBA00029447"/>
    </source>
</evidence>
<evidence type="ECO:0000313" key="8">
    <source>
        <dbReference type="EMBL" id="AYG58315.1"/>
    </source>
</evidence>
<feature type="domain" description="HAMP" evidence="7">
    <location>
        <begin position="292"/>
        <end position="344"/>
    </location>
</feature>
<feature type="domain" description="Methyl-accepting transducer" evidence="6">
    <location>
        <begin position="349"/>
        <end position="578"/>
    </location>
</feature>
<dbReference type="AlphaFoldDB" id="A0A387FM09"/>
<reference evidence="8 9" key="1">
    <citation type="submission" date="2018-10" db="EMBL/GenBank/DDBJ databases">
        <title>Rhizobium etli, R. leguminosarum and a new Rhizobium genospecies from Phaseolus dumosus.</title>
        <authorList>
            <person name="Ramirez-Puebla S.T."/>
            <person name="Rogel-Hernandez M.A."/>
            <person name="Guerrero G."/>
            <person name="Ormeno-Orrillo E."/>
            <person name="Martinez-Romero J.C."/>
            <person name="Negrete-Yankelevich S."/>
            <person name="Martinez-Romero E."/>
        </authorList>
    </citation>
    <scope>NUCLEOTIDE SEQUENCE [LARGE SCALE GENOMIC DNA]</scope>
    <source>
        <strain evidence="8 9">CCGE525</strain>
    </source>
</reference>
<dbReference type="CDD" id="cd19411">
    <property type="entry name" value="MCP2201-like_sensor"/>
    <property type="match status" value="1"/>
</dbReference>
<dbReference type="EMBL" id="CP032694">
    <property type="protein sequence ID" value="AYG58315.1"/>
    <property type="molecule type" value="Genomic_DNA"/>
</dbReference>
<keyword evidence="5" id="KW-1133">Transmembrane helix</keyword>
<evidence type="ECO:0000256" key="4">
    <source>
        <dbReference type="PROSITE-ProRule" id="PRU00284"/>
    </source>
</evidence>
<dbReference type="RefSeq" id="WP_120703392.1">
    <property type="nucleotide sequence ID" value="NZ_CP032694.1"/>
</dbReference>
<dbReference type="PANTHER" id="PTHR43531">
    <property type="entry name" value="PROTEIN ICFG"/>
    <property type="match status" value="1"/>
</dbReference>
<keyword evidence="9" id="KW-1185">Reference proteome</keyword>
<organism evidence="8 9">
    <name type="scientific">Rhizobium jaguaris</name>
    <dbReference type="NCBI Taxonomy" id="1312183"/>
    <lineage>
        <taxon>Bacteria</taxon>
        <taxon>Pseudomonadati</taxon>
        <taxon>Pseudomonadota</taxon>
        <taxon>Alphaproteobacteria</taxon>
        <taxon>Hyphomicrobiales</taxon>
        <taxon>Rhizobiaceae</taxon>
        <taxon>Rhizobium/Agrobacterium group</taxon>
        <taxon>Rhizobium</taxon>
    </lineage>
</organism>
<dbReference type="FunFam" id="1.10.287.950:FF:000001">
    <property type="entry name" value="Methyl-accepting chemotaxis sensory transducer"/>
    <property type="match status" value="1"/>
</dbReference>
<evidence type="ECO:0000259" key="7">
    <source>
        <dbReference type="PROSITE" id="PS50885"/>
    </source>
</evidence>
<dbReference type="SUPFAM" id="SSF58104">
    <property type="entry name" value="Methyl-accepting chemotaxis protein (MCP) signaling domain"/>
    <property type="match status" value="1"/>
</dbReference>
<keyword evidence="5" id="KW-0812">Transmembrane</keyword>
<dbReference type="SUPFAM" id="SSF158472">
    <property type="entry name" value="HAMP domain-like"/>
    <property type="match status" value="1"/>
</dbReference>
<dbReference type="CDD" id="cd11386">
    <property type="entry name" value="MCP_signal"/>
    <property type="match status" value="1"/>
</dbReference>
<sequence>MKRPNIKTAMTGIFAVFAILFAVTGYVALNGLETFNENTESLATSIQPGISRAKDIQLARYSLRGSYSDFAMGRTSGDIGALEAKIKEREAKLRKTVLAYQELVNSDTERKAFNEMDASSAKYINEGQKVIALTKAGKTKEAIDAFDNDLGPVADALADDVDILVKFNQDAADAGIAEGQDEYSRTLTLIYTILGISALLVCGASYFGIAGIANPIVRITKAMRGLAGGDTASEISDRERRDEIGEMANAVEIFRQAAIANQQLEADAEANRTKAEADRVRLTTEAEAAAQERLNEATAGLAAGLRRLAAGDLTFQLSEPFAPDFESLRHDLNAAVAQLGKTLGAVAQSANAIDGGTQEISQGAQDLSKRTEQQAASLEETAAALDQITVNVSNSSKRADEARHVAIQANESAAQSGSVVADAVDAMQKIEQSSNQISSIIGVIDEIAFQTNLLALNAGVEAARAGEAGKGFAVVAQEVRELAQRSAQAAKQIKDLIRNSSIEVESGVKLVRETGEVLKTIEELVVTINQHMDAIATSSKEQSTGLSEVNTAVNQMDQVTQQNAAMVEETNAASATLAAEASRMKELIAQFQLSGETGGADDQASILRQVAATMVSPSPQRKVAGRRFQ</sequence>
<evidence type="ECO:0000256" key="2">
    <source>
        <dbReference type="ARBA" id="ARBA00022500"/>
    </source>
</evidence>
<dbReference type="PANTHER" id="PTHR43531:SF11">
    <property type="entry name" value="METHYL-ACCEPTING CHEMOTAXIS PROTEIN 3"/>
    <property type="match status" value="1"/>
</dbReference>
<dbReference type="SMART" id="SM00283">
    <property type="entry name" value="MA"/>
    <property type="match status" value="1"/>
</dbReference>
<dbReference type="OrthoDB" id="3378718at2"/>
<proteinExistence type="inferred from homology"/>
<keyword evidence="4" id="KW-0807">Transducer</keyword>
<accession>A0A387FM09</accession>
<dbReference type="Proteomes" id="UP000282195">
    <property type="component" value="Chromosome"/>
</dbReference>
<dbReference type="Pfam" id="PF00015">
    <property type="entry name" value="MCPsignal"/>
    <property type="match status" value="1"/>
</dbReference>
<dbReference type="InterPro" id="IPR004089">
    <property type="entry name" value="MCPsignal_dom"/>
</dbReference>
<dbReference type="InterPro" id="IPR024478">
    <property type="entry name" value="HlyB_4HB_MCP"/>
</dbReference>
<dbReference type="GO" id="GO:0006935">
    <property type="term" value="P:chemotaxis"/>
    <property type="evidence" value="ECO:0007669"/>
    <property type="project" value="UniProtKB-KW"/>
</dbReference>
<dbReference type="GO" id="GO:0004888">
    <property type="term" value="F:transmembrane signaling receptor activity"/>
    <property type="evidence" value="ECO:0007669"/>
    <property type="project" value="TreeGrafter"/>
</dbReference>
<dbReference type="GO" id="GO:0005886">
    <property type="term" value="C:plasma membrane"/>
    <property type="evidence" value="ECO:0007669"/>
    <property type="project" value="TreeGrafter"/>
</dbReference>
<keyword evidence="2" id="KW-0145">Chemotaxis</keyword>
<comment type="subcellular location">
    <subcellularLocation>
        <location evidence="1">Membrane</location>
    </subcellularLocation>
</comment>
<dbReference type="InterPro" id="IPR047347">
    <property type="entry name" value="YvaQ-like_sensor"/>
</dbReference>